<organism evidence="10 11">
    <name type="scientific">Triparma strigata</name>
    <dbReference type="NCBI Taxonomy" id="1606541"/>
    <lineage>
        <taxon>Eukaryota</taxon>
        <taxon>Sar</taxon>
        <taxon>Stramenopiles</taxon>
        <taxon>Ochrophyta</taxon>
        <taxon>Bolidophyceae</taxon>
        <taxon>Parmales</taxon>
        <taxon>Triparmaceae</taxon>
        <taxon>Triparma</taxon>
    </lineage>
</organism>
<dbReference type="InterPro" id="IPR001057">
    <property type="entry name" value="Glu/AcGlu_kinase"/>
</dbReference>
<dbReference type="SUPFAM" id="SSF53633">
    <property type="entry name" value="Carbamate kinase-like"/>
    <property type="match status" value="1"/>
</dbReference>
<dbReference type="GO" id="GO:0003991">
    <property type="term" value="F:acetylglutamate kinase activity"/>
    <property type="evidence" value="ECO:0007669"/>
    <property type="project" value="InterPro"/>
</dbReference>
<keyword evidence="2" id="KW-0028">Amino-acid biosynthesis</keyword>
<keyword evidence="1" id="KW-0055">Arginine biosynthesis</keyword>
<comment type="caution">
    <text evidence="10">The sequence shown here is derived from an EMBL/GenBank/DDBJ whole genome shotgun (WGS) entry which is preliminary data.</text>
</comment>
<dbReference type="HAMAP" id="MF_00082">
    <property type="entry name" value="ArgB"/>
    <property type="match status" value="1"/>
</dbReference>
<keyword evidence="8" id="KW-0732">Signal</keyword>
<evidence type="ECO:0000256" key="2">
    <source>
        <dbReference type="ARBA" id="ARBA00022605"/>
    </source>
</evidence>
<evidence type="ECO:0000313" key="11">
    <source>
        <dbReference type="Proteomes" id="UP001165085"/>
    </source>
</evidence>
<protein>
    <recommendedName>
        <fullName evidence="9">Aspartate/glutamate/uridylate kinase domain-containing protein</fullName>
    </recommendedName>
</protein>
<dbReference type="PIRSF" id="PIRSF000728">
    <property type="entry name" value="NAGK"/>
    <property type="match status" value="1"/>
</dbReference>
<evidence type="ECO:0000256" key="4">
    <source>
        <dbReference type="ARBA" id="ARBA00022741"/>
    </source>
</evidence>
<keyword evidence="11" id="KW-1185">Reference proteome</keyword>
<evidence type="ECO:0000256" key="1">
    <source>
        <dbReference type="ARBA" id="ARBA00022571"/>
    </source>
</evidence>
<dbReference type="AlphaFoldDB" id="A0A9W7A9Q1"/>
<evidence type="ECO:0000256" key="3">
    <source>
        <dbReference type="ARBA" id="ARBA00022679"/>
    </source>
</evidence>
<keyword evidence="6" id="KW-0067">ATP-binding</keyword>
<dbReference type="GO" id="GO:0005737">
    <property type="term" value="C:cytoplasm"/>
    <property type="evidence" value="ECO:0007669"/>
    <property type="project" value="InterPro"/>
</dbReference>
<keyword evidence="4" id="KW-0547">Nucleotide-binding</keyword>
<evidence type="ECO:0000313" key="10">
    <source>
        <dbReference type="EMBL" id="GMH66206.1"/>
    </source>
</evidence>
<feature type="chain" id="PRO_5040938959" description="Aspartate/glutamate/uridylate kinase domain-containing protein" evidence="8">
    <location>
        <begin position="21"/>
        <end position="302"/>
    </location>
</feature>
<dbReference type="GO" id="GO:0005524">
    <property type="term" value="F:ATP binding"/>
    <property type="evidence" value="ECO:0007669"/>
    <property type="project" value="UniProtKB-KW"/>
</dbReference>
<dbReference type="EMBL" id="BRXY01000106">
    <property type="protein sequence ID" value="GMH66206.1"/>
    <property type="molecule type" value="Genomic_DNA"/>
</dbReference>
<evidence type="ECO:0000259" key="9">
    <source>
        <dbReference type="Pfam" id="PF00696"/>
    </source>
</evidence>
<dbReference type="InterPro" id="IPR004662">
    <property type="entry name" value="AcgluKinase_fam"/>
</dbReference>
<dbReference type="Gene3D" id="3.40.1160.10">
    <property type="entry name" value="Acetylglutamate kinase-like"/>
    <property type="match status" value="1"/>
</dbReference>
<sequence length="302" mass="31737">MLTMLRAAILTLALVSSASGLSFYSGLPKVTVPKSPILVKYGGNAMTSPDLAVKFAADVRHLKSLGFKMIVVHGGGPMINGLLKDLNVQSSFDEVTGVRISDEKVVDCAEKALSSVGKGLAGSISKDGIMGVSISGRDASLLRCEVKDVRLGNVGEVKKVNADFLRSLLEIENLVPIICPIGCGMDDDDEIVYNVNADTAAGAIAKAMNCDLTMFLTDIKGVCDSDMNLIPKLNKAEIENLIDTNVITGGMIPKVSYALQAVQGDGVAMICDGRVENALAREVHRIYGEADGGESGGTIVCE</sequence>
<reference evidence="11" key="1">
    <citation type="journal article" date="2023" name="Commun. Biol.">
        <title>Genome analysis of Parmales, the sister group of diatoms, reveals the evolutionary specialization of diatoms from phago-mixotrophs to photoautotrophs.</title>
        <authorList>
            <person name="Ban H."/>
            <person name="Sato S."/>
            <person name="Yoshikawa S."/>
            <person name="Yamada K."/>
            <person name="Nakamura Y."/>
            <person name="Ichinomiya M."/>
            <person name="Sato N."/>
            <person name="Blanc-Mathieu R."/>
            <person name="Endo H."/>
            <person name="Kuwata A."/>
            <person name="Ogata H."/>
        </authorList>
    </citation>
    <scope>NUCLEOTIDE SEQUENCE [LARGE SCALE GENOMIC DNA]</scope>
    <source>
        <strain evidence="11">NIES 3701</strain>
    </source>
</reference>
<dbReference type="NCBIfam" id="TIGR00761">
    <property type="entry name" value="argB"/>
    <property type="match status" value="1"/>
</dbReference>
<comment type="pathway">
    <text evidence="7">Amino-acid biosynthesis.</text>
</comment>
<proteinExistence type="inferred from homology"/>
<dbReference type="OrthoDB" id="438291at2759"/>
<dbReference type="Proteomes" id="UP001165085">
    <property type="component" value="Unassembled WGS sequence"/>
</dbReference>
<dbReference type="InterPro" id="IPR036393">
    <property type="entry name" value="AceGlu_kinase-like_sf"/>
</dbReference>
<dbReference type="PANTHER" id="PTHR23342">
    <property type="entry name" value="N-ACETYLGLUTAMATE SYNTHASE"/>
    <property type="match status" value="1"/>
</dbReference>
<dbReference type="PANTHER" id="PTHR23342:SF0">
    <property type="entry name" value="N-ACETYLGLUTAMATE SYNTHASE, MITOCHONDRIAL"/>
    <property type="match status" value="1"/>
</dbReference>
<feature type="domain" description="Aspartate/glutamate/uridylate kinase" evidence="9">
    <location>
        <begin position="37"/>
        <end position="269"/>
    </location>
</feature>
<evidence type="ECO:0000256" key="6">
    <source>
        <dbReference type="ARBA" id="ARBA00022840"/>
    </source>
</evidence>
<keyword evidence="3" id="KW-0808">Transferase</keyword>
<evidence type="ECO:0000256" key="5">
    <source>
        <dbReference type="ARBA" id="ARBA00022777"/>
    </source>
</evidence>
<feature type="signal peptide" evidence="8">
    <location>
        <begin position="1"/>
        <end position="20"/>
    </location>
</feature>
<dbReference type="InterPro" id="IPR001048">
    <property type="entry name" value="Asp/Glu/Uridylate_kinase"/>
</dbReference>
<evidence type="ECO:0000256" key="8">
    <source>
        <dbReference type="SAM" id="SignalP"/>
    </source>
</evidence>
<keyword evidence="5" id="KW-0418">Kinase</keyword>
<dbReference type="PRINTS" id="PR00474">
    <property type="entry name" value="GLU5KINASE"/>
</dbReference>
<dbReference type="Pfam" id="PF00696">
    <property type="entry name" value="AA_kinase"/>
    <property type="match status" value="1"/>
</dbReference>
<accession>A0A9W7A9Q1</accession>
<dbReference type="InterPro" id="IPR037528">
    <property type="entry name" value="ArgB"/>
</dbReference>
<dbReference type="CDD" id="cd04238">
    <property type="entry name" value="AAK_NAGK-like"/>
    <property type="match status" value="1"/>
</dbReference>
<name>A0A9W7A9Q1_9STRA</name>
<dbReference type="GO" id="GO:0006526">
    <property type="term" value="P:L-arginine biosynthetic process"/>
    <property type="evidence" value="ECO:0007669"/>
    <property type="project" value="UniProtKB-KW"/>
</dbReference>
<gene>
    <name evidence="10" type="ORF">TrST_g11462</name>
</gene>
<evidence type="ECO:0000256" key="7">
    <source>
        <dbReference type="ARBA" id="ARBA00029440"/>
    </source>
</evidence>